<feature type="transmembrane region" description="Helical" evidence="1">
    <location>
        <begin position="104"/>
        <end position="126"/>
    </location>
</feature>
<feature type="transmembrane region" description="Helical" evidence="1">
    <location>
        <begin position="175"/>
        <end position="192"/>
    </location>
</feature>
<keyword evidence="1" id="KW-0472">Membrane</keyword>
<feature type="transmembrane region" description="Helical" evidence="1">
    <location>
        <begin position="301"/>
        <end position="321"/>
    </location>
</feature>
<name>A0A956M0X4_UNCEI</name>
<reference evidence="2" key="1">
    <citation type="submission" date="2020-04" db="EMBL/GenBank/DDBJ databases">
        <authorList>
            <person name="Zhang T."/>
        </authorList>
    </citation>
    <scope>NUCLEOTIDE SEQUENCE</scope>
    <source>
        <strain evidence="2">HKST-UBA01</strain>
    </source>
</reference>
<dbReference type="AlphaFoldDB" id="A0A956M0X4"/>
<dbReference type="EMBL" id="JAGQHR010000563">
    <property type="protein sequence ID" value="MCA9729069.1"/>
    <property type="molecule type" value="Genomic_DNA"/>
</dbReference>
<keyword evidence="1" id="KW-0812">Transmembrane</keyword>
<evidence type="ECO:0000313" key="2">
    <source>
        <dbReference type="EMBL" id="MCA9729069.1"/>
    </source>
</evidence>
<feature type="transmembrane region" description="Helical" evidence="1">
    <location>
        <begin position="251"/>
        <end position="269"/>
    </location>
</feature>
<feature type="transmembrane region" description="Helical" evidence="1">
    <location>
        <begin position="204"/>
        <end position="222"/>
    </location>
</feature>
<reference evidence="2" key="2">
    <citation type="journal article" date="2021" name="Microbiome">
        <title>Successional dynamics and alternative stable states in a saline activated sludge microbial community over 9 years.</title>
        <authorList>
            <person name="Wang Y."/>
            <person name="Ye J."/>
            <person name="Ju F."/>
            <person name="Liu L."/>
            <person name="Boyd J.A."/>
            <person name="Deng Y."/>
            <person name="Parks D.H."/>
            <person name="Jiang X."/>
            <person name="Yin X."/>
            <person name="Woodcroft B.J."/>
            <person name="Tyson G.W."/>
            <person name="Hugenholtz P."/>
            <person name="Polz M.F."/>
            <person name="Zhang T."/>
        </authorList>
    </citation>
    <scope>NUCLEOTIDE SEQUENCE</scope>
    <source>
        <strain evidence="2">HKST-UBA01</strain>
    </source>
</reference>
<organism evidence="2 3">
    <name type="scientific">Eiseniibacteriota bacterium</name>
    <dbReference type="NCBI Taxonomy" id="2212470"/>
    <lineage>
        <taxon>Bacteria</taxon>
        <taxon>Candidatus Eiseniibacteriota</taxon>
    </lineage>
</organism>
<comment type="caution">
    <text evidence="2">The sequence shown here is derived from an EMBL/GenBank/DDBJ whole genome shotgun (WGS) entry which is preliminary data.</text>
</comment>
<gene>
    <name evidence="2" type="ORF">KC729_15365</name>
</gene>
<feature type="transmembrane region" description="Helical" evidence="1">
    <location>
        <begin position="359"/>
        <end position="378"/>
    </location>
</feature>
<proteinExistence type="predicted"/>
<evidence type="ECO:0000313" key="3">
    <source>
        <dbReference type="Proteomes" id="UP000697710"/>
    </source>
</evidence>
<sequence length="508" mass="58862">MAFAWTIAGWRLFYFLTDDAFITFRYASNAIAGRGFVWNPAPFQPVEGYTSWLWLSLLTLVWRVTGIEPPDSANVFSLVFGMATLVVLYRIFRRMPLPETWQRHRLALFSLVLLGVLTNRTFLAWLSSGLETALFNFCFLLWISFAIRPPAERDRGWVLGLSLSASLTVLTRPDGWLLVFATVLLVGLDSILQRRNGVALVRRLAWALPLAAGPIHLLWRKWMYGEWLPNTYYAKYYAAWPKSGIRYAESFLLEYAVWIWIAIALFWMGRSIRLPRQRQPEGEIADQRGHGSTITGLRDRLLGISRLVPVAVVLTHFAYYTLRIGGDHFEYRVYSHLVPLLFRTFVWLLARSVRSVRTAYAWMGLFILISWPVPWTHFAATRNLMTRPETYFLFQPIAPRFPAVVRWYAAAFDKRQQWLIRHCVGMRHQEHKIFWLSLRDELPSREEGGRIEWEGADPHPVVTDSSVGLIAWVFPNVAVIDAAGLNDYVVARTPPRSRRNMQMAHDRR</sequence>
<feature type="transmembrane region" description="Helical" evidence="1">
    <location>
        <begin position="73"/>
        <end position="92"/>
    </location>
</feature>
<accession>A0A956M0X4</accession>
<dbReference type="Proteomes" id="UP000697710">
    <property type="component" value="Unassembled WGS sequence"/>
</dbReference>
<evidence type="ECO:0008006" key="4">
    <source>
        <dbReference type="Google" id="ProtNLM"/>
    </source>
</evidence>
<feature type="non-terminal residue" evidence="2">
    <location>
        <position position="508"/>
    </location>
</feature>
<protein>
    <recommendedName>
        <fullName evidence="4">Glycosyltransferase RgtA/B/C/D-like domain-containing protein</fullName>
    </recommendedName>
</protein>
<keyword evidence="1" id="KW-1133">Transmembrane helix</keyword>
<evidence type="ECO:0000256" key="1">
    <source>
        <dbReference type="SAM" id="Phobius"/>
    </source>
</evidence>